<feature type="non-terminal residue" evidence="3">
    <location>
        <position position="280"/>
    </location>
</feature>
<evidence type="ECO:0000313" key="3">
    <source>
        <dbReference type="EMBL" id="RDX95704.1"/>
    </source>
</evidence>
<feature type="compositionally biased region" description="Basic and acidic residues" evidence="1">
    <location>
        <begin position="245"/>
        <end position="255"/>
    </location>
</feature>
<dbReference type="STRING" id="157652.A0A371GYS7"/>
<keyword evidence="2" id="KW-0812">Transmembrane</keyword>
<feature type="region of interest" description="Disordered" evidence="1">
    <location>
        <begin position="162"/>
        <end position="189"/>
    </location>
</feature>
<feature type="transmembrane region" description="Helical" evidence="2">
    <location>
        <begin position="262"/>
        <end position="278"/>
    </location>
</feature>
<dbReference type="EMBL" id="QJKJ01004059">
    <property type="protein sequence ID" value="RDX95704.1"/>
    <property type="molecule type" value="Genomic_DNA"/>
</dbReference>
<protein>
    <submittedName>
        <fullName evidence="3">Uncharacterized protein</fullName>
    </submittedName>
</protein>
<organism evidence="3 4">
    <name type="scientific">Mucuna pruriens</name>
    <name type="common">Velvet bean</name>
    <name type="synonym">Dolichos pruriens</name>
    <dbReference type="NCBI Taxonomy" id="157652"/>
    <lineage>
        <taxon>Eukaryota</taxon>
        <taxon>Viridiplantae</taxon>
        <taxon>Streptophyta</taxon>
        <taxon>Embryophyta</taxon>
        <taxon>Tracheophyta</taxon>
        <taxon>Spermatophyta</taxon>
        <taxon>Magnoliopsida</taxon>
        <taxon>eudicotyledons</taxon>
        <taxon>Gunneridae</taxon>
        <taxon>Pentapetalae</taxon>
        <taxon>rosids</taxon>
        <taxon>fabids</taxon>
        <taxon>Fabales</taxon>
        <taxon>Fabaceae</taxon>
        <taxon>Papilionoideae</taxon>
        <taxon>50 kb inversion clade</taxon>
        <taxon>NPAAA clade</taxon>
        <taxon>indigoferoid/millettioid clade</taxon>
        <taxon>Phaseoleae</taxon>
        <taxon>Mucuna</taxon>
    </lineage>
</organism>
<feature type="compositionally biased region" description="Basic residues" evidence="1">
    <location>
        <begin position="162"/>
        <end position="173"/>
    </location>
</feature>
<dbReference type="Proteomes" id="UP000257109">
    <property type="component" value="Unassembled WGS sequence"/>
</dbReference>
<keyword evidence="4" id="KW-1185">Reference proteome</keyword>
<evidence type="ECO:0000313" key="4">
    <source>
        <dbReference type="Proteomes" id="UP000257109"/>
    </source>
</evidence>
<sequence length="280" mass="32698">MERYQQHKCWHGSKFLGHSIPPPQLSSWRPLLRVRPFSPSLVSCSSKNFPRWDSNAETFRPRNFRAKEEPQEGYRNKRRWWSDEDPEFDDEEEPSGIWEQAIDSVWFLKIFKSYGWTLPIILASWLLSSGPKAFLMALALPLGQSALALAFEKLWGQSESKPKRKYRKRRKRNPGYSARVEEEPEENQKTWKGKRSYQSWVVENNGSVDRGSQEAVPSFGGWDDLERSRPATKSSQAMDGSQRMPMEDGRLSRRERKSDTPLLLRLLIAIFPFLGTWTKM</sequence>
<comment type="caution">
    <text evidence="3">The sequence shown here is derived from an EMBL/GenBank/DDBJ whole genome shotgun (WGS) entry which is preliminary data.</text>
</comment>
<evidence type="ECO:0000256" key="1">
    <source>
        <dbReference type="SAM" id="MobiDB-lite"/>
    </source>
</evidence>
<name>A0A371GYS7_MUCPR</name>
<proteinExistence type="predicted"/>
<dbReference type="PANTHER" id="PTHR35719:SF2">
    <property type="entry name" value="ABC TRANSMEMBRANE TYPE-1 DOMAIN-CONTAINING PROTEIN"/>
    <property type="match status" value="1"/>
</dbReference>
<gene>
    <name evidence="3" type="ORF">CR513_21730</name>
</gene>
<feature type="non-terminal residue" evidence="3">
    <location>
        <position position="1"/>
    </location>
</feature>
<dbReference type="OrthoDB" id="785439at2759"/>
<accession>A0A371GYS7</accession>
<keyword evidence="2" id="KW-1133">Transmembrane helix</keyword>
<dbReference type="AlphaFoldDB" id="A0A371GYS7"/>
<evidence type="ECO:0000256" key="2">
    <source>
        <dbReference type="SAM" id="Phobius"/>
    </source>
</evidence>
<keyword evidence="2" id="KW-0472">Membrane</keyword>
<dbReference type="PANTHER" id="PTHR35719">
    <property type="entry name" value="OS01G0680600 PROTEIN"/>
    <property type="match status" value="1"/>
</dbReference>
<feature type="region of interest" description="Disordered" evidence="1">
    <location>
        <begin position="208"/>
        <end position="255"/>
    </location>
</feature>
<reference evidence="3" key="1">
    <citation type="submission" date="2018-05" db="EMBL/GenBank/DDBJ databases">
        <title>Draft genome of Mucuna pruriens seed.</title>
        <authorList>
            <person name="Nnadi N.E."/>
            <person name="Vos R."/>
            <person name="Hasami M.H."/>
            <person name="Devisetty U.K."/>
            <person name="Aguiy J.C."/>
        </authorList>
    </citation>
    <scope>NUCLEOTIDE SEQUENCE [LARGE SCALE GENOMIC DNA]</scope>
    <source>
        <strain evidence="3">JCA_2017</strain>
    </source>
</reference>